<organism evidence="2 3">
    <name type="scientific">Metarhizium album (strain ARSEF 1941)</name>
    <dbReference type="NCBI Taxonomy" id="1081103"/>
    <lineage>
        <taxon>Eukaryota</taxon>
        <taxon>Fungi</taxon>
        <taxon>Dikarya</taxon>
        <taxon>Ascomycota</taxon>
        <taxon>Pezizomycotina</taxon>
        <taxon>Sordariomycetes</taxon>
        <taxon>Hypocreomycetidae</taxon>
        <taxon>Hypocreales</taxon>
        <taxon>Clavicipitaceae</taxon>
        <taxon>Metarhizium</taxon>
    </lineage>
</organism>
<dbReference type="Proteomes" id="UP000030816">
    <property type="component" value="Unassembled WGS sequence"/>
</dbReference>
<feature type="region of interest" description="Disordered" evidence="1">
    <location>
        <begin position="1"/>
        <end position="97"/>
    </location>
</feature>
<dbReference type="EMBL" id="AZHE01000032">
    <property type="protein sequence ID" value="KHN94652.1"/>
    <property type="molecule type" value="Genomic_DNA"/>
</dbReference>
<dbReference type="HOGENOM" id="CLU_2184559_0_0_1"/>
<feature type="compositionally biased region" description="Basic and acidic residues" evidence="1">
    <location>
        <begin position="42"/>
        <end position="56"/>
    </location>
</feature>
<reference evidence="2 3" key="1">
    <citation type="journal article" date="2014" name="Proc. Natl. Acad. Sci. U.S.A.">
        <title>Trajectory and genomic determinants of fungal-pathogen speciation and host adaptation.</title>
        <authorList>
            <person name="Hu X."/>
            <person name="Xiao G."/>
            <person name="Zheng P."/>
            <person name="Shang Y."/>
            <person name="Su Y."/>
            <person name="Zhang X."/>
            <person name="Liu X."/>
            <person name="Zhan S."/>
            <person name="St Leger R.J."/>
            <person name="Wang C."/>
        </authorList>
    </citation>
    <scope>NUCLEOTIDE SEQUENCE [LARGE SCALE GENOMIC DNA]</scope>
    <source>
        <strain evidence="2 3">ARSEF 1941</strain>
    </source>
</reference>
<comment type="caution">
    <text evidence="2">The sequence shown here is derived from an EMBL/GenBank/DDBJ whole genome shotgun (WGS) entry which is preliminary data.</text>
</comment>
<dbReference type="RefSeq" id="XP_040675718.1">
    <property type="nucleotide sequence ID" value="XM_040826356.1"/>
</dbReference>
<name>A0A0B2WMD3_METAS</name>
<accession>A0A0B2WMD3</accession>
<proteinExistence type="predicted"/>
<protein>
    <submittedName>
        <fullName evidence="2">Uncharacterized protein</fullName>
    </submittedName>
</protein>
<evidence type="ECO:0000313" key="3">
    <source>
        <dbReference type="Proteomes" id="UP000030816"/>
    </source>
</evidence>
<sequence length="109" mass="11563">MEDPGIQESASAGHLVTAHAQTSPAKPRNANMLYAFASKSQQRGERKTTATVESRKSTAASPASVAVSRTHPVRGRDEQVSGFSGEKVGGYQPAPTLLPQFMAPLRSQL</sequence>
<keyword evidence="3" id="KW-1185">Reference proteome</keyword>
<evidence type="ECO:0000256" key="1">
    <source>
        <dbReference type="SAM" id="MobiDB-lite"/>
    </source>
</evidence>
<dbReference type="GeneID" id="63742013"/>
<feature type="compositionally biased region" description="Low complexity" evidence="1">
    <location>
        <begin position="57"/>
        <end position="68"/>
    </location>
</feature>
<evidence type="ECO:0000313" key="2">
    <source>
        <dbReference type="EMBL" id="KHN94652.1"/>
    </source>
</evidence>
<dbReference type="AlphaFoldDB" id="A0A0B2WMD3"/>
<gene>
    <name evidence="2" type="ORF">MAM_07558</name>
</gene>